<dbReference type="RefSeq" id="WP_135083336.1">
    <property type="nucleotide sequence ID" value="NZ_SPDV01000002.1"/>
</dbReference>
<dbReference type="AlphaFoldDB" id="A0A4Y8ZX91"/>
<reference evidence="2 3" key="1">
    <citation type="submission" date="2019-03" db="EMBL/GenBank/DDBJ databases">
        <title>Genome sequence of Sphingomonas sp. 17J27-24.</title>
        <authorList>
            <person name="Kim M."/>
            <person name="Maeng S."/>
            <person name="Sathiyaraj S."/>
        </authorList>
    </citation>
    <scope>NUCLEOTIDE SEQUENCE [LARGE SCALE GENOMIC DNA]</scope>
    <source>
        <strain evidence="2 3">17J27-24</strain>
    </source>
</reference>
<dbReference type="Pfam" id="PF03358">
    <property type="entry name" value="FMN_red"/>
    <property type="match status" value="1"/>
</dbReference>
<feature type="domain" description="NADPH-dependent FMN reductase-like" evidence="1">
    <location>
        <begin position="4"/>
        <end position="151"/>
    </location>
</feature>
<dbReference type="Gene3D" id="3.40.50.360">
    <property type="match status" value="1"/>
</dbReference>
<evidence type="ECO:0000313" key="3">
    <source>
        <dbReference type="Proteomes" id="UP000298213"/>
    </source>
</evidence>
<organism evidence="2 3">
    <name type="scientific">Sphingomonas parva</name>
    <dbReference type="NCBI Taxonomy" id="2555898"/>
    <lineage>
        <taxon>Bacteria</taxon>
        <taxon>Pseudomonadati</taxon>
        <taxon>Pseudomonadota</taxon>
        <taxon>Alphaproteobacteria</taxon>
        <taxon>Sphingomonadales</taxon>
        <taxon>Sphingomonadaceae</taxon>
        <taxon>Sphingomonas</taxon>
    </lineage>
</organism>
<dbReference type="InterPro" id="IPR005025">
    <property type="entry name" value="FMN_Rdtase-like_dom"/>
</dbReference>
<evidence type="ECO:0000259" key="1">
    <source>
        <dbReference type="Pfam" id="PF03358"/>
    </source>
</evidence>
<dbReference type="EMBL" id="SPDV01000002">
    <property type="protein sequence ID" value="TFI60117.1"/>
    <property type="molecule type" value="Genomic_DNA"/>
</dbReference>
<accession>A0A4Y8ZX91</accession>
<gene>
    <name evidence="2" type="ORF">E2493_02405</name>
</gene>
<dbReference type="GO" id="GO:0016491">
    <property type="term" value="F:oxidoreductase activity"/>
    <property type="evidence" value="ECO:0007669"/>
    <property type="project" value="InterPro"/>
</dbReference>
<proteinExistence type="predicted"/>
<comment type="caution">
    <text evidence="2">The sequence shown here is derived from an EMBL/GenBank/DDBJ whole genome shotgun (WGS) entry which is preliminary data.</text>
</comment>
<sequence>MTLKAIALNCSLKGRAGEQSSTDKMIGLVASALAAHGVSFVETIRIVDHDVRPGVTSDEGEGDAWPDIRRRILAANILIFGTPVWLGQMSSVAKRVLERMDAFLSETDEQGRMPSYGKVAVAAIVGNEDGAHGISADLYQGLSDTGWTIPAAAVSYWVGEAMGKTDFKELPEVPEKVRSTAAMVASNAAHLANLLAKQPYPGVGG</sequence>
<keyword evidence="3" id="KW-1185">Reference proteome</keyword>
<protein>
    <submittedName>
        <fullName evidence="2">NADPH-dependent oxidoreductase</fullName>
    </submittedName>
</protein>
<dbReference type="InterPro" id="IPR029039">
    <property type="entry name" value="Flavoprotein-like_sf"/>
</dbReference>
<evidence type="ECO:0000313" key="2">
    <source>
        <dbReference type="EMBL" id="TFI60117.1"/>
    </source>
</evidence>
<name>A0A4Y8ZX91_9SPHN</name>
<dbReference type="OrthoDB" id="8853249at2"/>
<dbReference type="Proteomes" id="UP000298213">
    <property type="component" value="Unassembled WGS sequence"/>
</dbReference>
<dbReference type="SUPFAM" id="SSF52218">
    <property type="entry name" value="Flavoproteins"/>
    <property type="match status" value="1"/>
</dbReference>